<feature type="domain" description="N-acetyltransferase" evidence="1">
    <location>
        <begin position="155"/>
        <end position="300"/>
    </location>
</feature>
<organism evidence="2 3">
    <name type="scientific">Nocardioides cavernaquae</name>
    <dbReference type="NCBI Taxonomy" id="2321396"/>
    <lineage>
        <taxon>Bacteria</taxon>
        <taxon>Bacillati</taxon>
        <taxon>Actinomycetota</taxon>
        <taxon>Actinomycetes</taxon>
        <taxon>Propionibacteriales</taxon>
        <taxon>Nocardioidaceae</taxon>
        <taxon>Nocardioides</taxon>
    </lineage>
</organism>
<dbReference type="EMBL" id="QYRP01000002">
    <property type="protein sequence ID" value="RJS45082.1"/>
    <property type="molecule type" value="Genomic_DNA"/>
</dbReference>
<dbReference type="RefSeq" id="WP_120058985.1">
    <property type="nucleotide sequence ID" value="NZ_QYRP01000002.1"/>
</dbReference>
<dbReference type="OrthoDB" id="3174529at2"/>
<comment type="caution">
    <text evidence="2">The sequence shown here is derived from an EMBL/GenBank/DDBJ whole genome shotgun (WGS) entry which is preliminary data.</text>
</comment>
<dbReference type="SUPFAM" id="SSF55729">
    <property type="entry name" value="Acyl-CoA N-acyltransferases (Nat)"/>
    <property type="match status" value="1"/>
</dbReference>
<dbReference type="GO" id="GO:0016747">
    <property type="term" value="F:acyltransferase activity, transferring groups other than amino-acyl groups"/>
    <property type="evidence" value="ECO:0007669"/>
    <property type="project" value="InterPro"/>
</dbReference>
<sequence length="300" mass="31351">MAVSLEFLASPSAFLTEAGEHLAQDSVLSTVVATMAHRGAAVEQRGGDLPPDDWWLVARSVGADGAGEVVGVAMRSAPFAPRPLFVLPMPQEAAVALAHALHGRGEEVLALNGALPATQVCADELARLASRKATVAVHSRLHQLQSVVPPRVPAGDLRPATYADLPLALAWYAAFFVDADQQAGRPVGTHAAEVPPPDEMLRRIASGDLWIWEVDGTPVHLSALNPPSFGAARIGPVFTPPEHRGRGYAGATVAALAQIALDAGATPCLFTDQANPVSNALYARIGFTPVVDMANLVLEA</sequence>
<reference evidence="3" key="1">
    <citation type="submission" date="2018-09" db="EMBL/GenBank/DDBJ databases">
        <authorList>
            <person name="Zhu H."/>
        </authorList>
    </citation>
    <scope>NUCLEOTIDE SEQUENCE [LARGE SCALE GENOMIC DNA]</scope>
    <source>
        <strain evidence="3">K1W22B-1</strain>
    </source>
</reference>
<dbReference type="AlphaFoldDB" id="A0A3A5H343"/>
<dbReference type="InterPro" id="IPR000182">
    <property type="entry name" value="GNAT_dom"/>
</dbReference>
<dbReference type="InterPro" id="IPR016181">
    <property type="entry name" value="Acyl_CoA_acyltransferase"/>
</dbReference>
<dbReference type="Gene3D" id="3.40.630.30">
    <property type="match status" value="1"/>
</dbReference>
<evidence type="ECO:0000313" key="3">
    <source>
        <dbReference type="Proteomes" id="UP000276542"/>
    </source>
</evidence>
<proteinExistence type="predicted"/>
<keyword evidence="3" id="KW-1185">Reference proteome</keyword>
<gene>
    <name evidence="2" type="ORF">D4739_01690</name>
</gene>
<dbReference type="PROSITE" id="PS51186">
    <property type="entry name" value="GNAT"/>
    <property type="match status" value="1"/>
</dbReference>
<evidence type="ECO:0000259" key="1">
    <source>
        <dbReference type="PROSITE" id="PS51186"/>
    </source>
</evidence>
<name>A0A3A5H343_9ACTN</name>
<dbReference type="CDD" id="cd04301">
    <property type="entry name" value="NAT_SF"/>
    <property type="match status" value="1"/>
</dbReference>
<keyword evidence="2" id="KW-0808">Transferase</keyword>
<protein>
    <submittedName>
        <fullName evidence="2">GNAT family N-acetyltransferase</fullName>
    </submittedName>
</protein>
<evidence type="ECO:0000313" key="2">
    <source>
        <dbReference type="EMBL" id="RJS45082.1"/>
    </source>
</evidence>
<dbReference type="Proteomes" id="UP000276542">
    <property type="component" value="Unassembled WGS sequence"/>
</dbReference>
<dbReference type="Pfam" id="PF00583">
    <property type="entry name" value="Acetyltransf_1"/>
    <property type="match status" value="1"/>
</dbReference>
<accession>A0A3A5H343</accession>